<proteinExistence type="predicted"/>
<protein>
    <submittedName>
        <fullName evidence="1">Potassium-transporting ATPase A subunit</fullName>
    </submittedName>
</protein>
<comment type="caution">
    <text evidence="1">The sequence shown here is derived from an EMBL/GenBank/DDBJ whole genome shotgun (WGS) entry which is preliminary data.</text>
</comment>
<organism evidence="1 2">
    <name type="scientific">Kitasatospora viridis</name>
    <dbReference type="NCBI Taxonomy" id="281105"/>
    <lineage>
        <taxon>Bacteria</taxon>
        <taxon>Bacillati</taxon>
        <taxon>Actinomycetota</taxon>
        <taxon>Actinomycetes</taxon>
        <taxon>Kitasatosporales</taxon>
        <taxon>Streptomycetaceae</taxon>
        <taxon>Kitasatospora</taxon>
    </lineage>
</organism>
<evidence type="ECO:0000313" key="1">
    <source>
        <dbReference type="EMBL" id="TWF91226.1"/>
    </source>
</evidence>
<sequence>MTPTLAGFLQALALVAAPALSHRPLGDYLAQVLTSARHLRAERAVYRLIGVNGDFEQTWTAYLRSVLAFSAVSVLFRYA</sequence>
<dbReference type="AlphaFoldDB" id="A0A561TVV0"/>
<dbReference type="EMBL" id="VIWT01000002">
    <property type="protein sequence ID" value="TWF91226.1"/>
    <property type="molecule type" value="Genomic_DNA"/>
</dbReference>
<keyword evidence="2" id="KW-1185">Reference proteome</keyword>
<dbReference type="GO" id="GO:0008556">
    <property type="term" value="F:P-type potassium transmembrane transporter activity"/>
    <property type="evidence" value="ECO:0007669"/>
    <property type="project" value="InterPro"/>
</dbReference>
<name>A0A561TVV0_9ACTN</name>
<reference evidence="1 2" key="1">
    <citation type="submission" date="2019-06" db="EMBL/GenBank/DDBJ databases">
        <title>Sequencing the genomes of 1000 actinobacteria strains.</title>
        <authorList>
            <person name="Klenk H.-P."/>
        </authorList>
    </citation>
    <scope>NUCLEOTIDE SEQUENCE [LARGE SCALE GENOMIC DNA]</scope>
    <source>
        <strain evidence="1 2">DSM 44826</strain>
    </source>
</reference>
<gene>
    <name evidence="1" type="ORF">FHX73_12338</name>
</gene>
<dbReference type="Proteomes" id="UP000317940">
    <property type="component" value="Unassembled WGS sequence"/>
</dbReference>
<accession>A0A561TVV0</accession>
<dbReference type="Pfam" id="PF03814">
    <property type="entry name" value="KdpA"/>
    <property type="match status" value="1"/>
</dbReference>
<evidence type="ECO:0000313" key="2">
    <source>
        <dbReference type="Proteomes" id="UP000317940"/>
    </source>
</evidence>
<dbReference type="InterPro" id="IPR004623">
    <property type="entry name" value="KdpA"/>
</dbReference>
<dbReference type="OrthoDB" id="7502553at2"/>